<dbReference type="EMBL" id="OOIN01000005">
    <property type="protein sequence ID" value="SPO23179.1"/>
    <property type="molecule type" value="Genomic_DNA"/>
</dbReference>
<protein>
    <submittedName>
        <fullName evidence="1">Uncharacterized protein</fullName>
    </submittedName>
</protein>
<evidence type="ECO:0000313" key="2">
    <source>
        <dbReference type="Proteomes" id="UP000324022"/>
    </source>
</evidence>
<name>A0A5C3E190_9BASI</name>
<organism evidence="1 2">
    <name type="scientific">Ustilago trichophora</name>
    <dbReference type="NCBI Taxonomy" id="86804"/>
    <lineage>
        <taxon>Eukaryota</taxon>
        <taxon>Fungi</taxon>
        <taxon>Dikarya</taxon>
        <taxon>Basidiomycota</taxon>
        <taxon>Ustilaginomycotina</taxon>
        <taxon>Ustilaginomycetes</taxon>
        <taxon>Ustilaginales</taxon>
        <taxon>Ustilaginaceae</taxon>
        <taxon>Ustilago</taxon>
    </lineage>
</organism>
<proteinExistence type="predicted"/>
<dbReference type="Proteomes" id="UP000324022">
    <property type="component" value="Unassembled WGS sequence"/>
</dbReference>
<accession>A0A5C3E190</accession>
<gene>
    <name evidence="1" type="ORF">UTRI_01857</name>
</gene>
<reference evidence="1 2" key="1">
    <citation type="submission" date="2018-03" db="EMBL/GenBank/DDBJ databases">
        <authorList>
            <person name="Guldener U."/>
        </authorList>
    </citation>
    <scope>NUCLEOTIDE SEQUENCE [LARGE SCALE GENOMIC DNA]</scope>
    <source>
        <strain evidence="1 2">NBRC100155</strain>
    </source>
</reference>
<sequence length="126" mass="14523">MYSGEGEVQTRRTEPFLVAHRSAALRTADFMWSKFGSSITVLYSTSDIGRVLWAQDAVQHCLSTPNFDFSWYSNLDSRWRLTLKWSPHISASRSRRFPVSLGLAIRDQKTRGGEKVQSDRRITKHM</sequence>
<evidence type="ECO:0000313" key="1">
    <source>
        <dbReference type="EMBL" id="SPO23179.1"/>
    </source>
</evidence>
<dbReference type="AlphaFoldDB" id="A0A5C3E190"/>
<keyword evidence="2" id="KW-1185">Reference proteome</keyword>